<dbReference type="AlphaFoldDB" id="A0A401S6X0"/>
<name>A0A401S6X0_CHIPU</name>
<protein>
    <submittedName>
        <fullName evidence="1">Uncharacterized protein</fullName>
    </submittedName>
</protein>
<proteinExistence type="predicted"/>
<gene>
    <name evidence="1" type="ORF">chiPu_0004514</name>
</gene>
<evidence type="ECO:0000313" key="1">
    <source>
        <dbReference type="EMBL" id="GCC26100.1"/>
    </source>
</evidence>
<dbReference type="EMBL" id="BEZZ01000111">
    <property type="protein sequence ID" value="GCC26100.1"/>
    <property type="molecule type" value="Genomic_DNA"/>
</dbReference>
<evidence type="ECO:0000313" key="2">
    <source>
        <dbReference type="Proteomes" id="UP000287033"/>
    </source>
</evidence>
<dbReference type="Proteomes" id="UP000287033">
    <property type="component" value="Unassembled WGS sequence"/>
</dbReference>
<comment type="caution">
    <text evidence="1">The sequence shown here is derived from an EMBL/GenBank/DDBJ whole genome shotgun (WGS) entry which is preliminary data.</text>
</comment>
<sequence length="76" mass="8300">MKVAVGSWALFNTSKRFSGVIPGKPVVETRRYHSSGCLPGMVYNHEHKAISPSLIQPQNSKAIAAHQTRDSLPKQG</sequence>
<organism evidence="1 2">
    <name type="scientific">Chiloscyllium punctatum</name>
    <name type="common">Brownbanded bambooshark</name>
    <name type="synonym">Hemiscyllium punctatum</name>
    <dbReference type="NCBI Taxonomy" id="137246"/>
    <lineage>
        <taxon>Eukaryota</taxon>
        <taxon>Metazoa</taxon>
        <taxon>Chordata</taxon>
        <taxon>Craniata</taxon>
        <taxon>Vertebrata</taxon>
        <taxon>Chondrichthyes</taxon>
        <taxon>Elasmobranchii</taxon>
        <taxon>Galeomorphii</taxon>
        <taxon>Galeoidea</taxon>
        <taxon>Orectolobiformes</taxon>
        <taxon>Hemiscylliidae</taxon>
        <taxon>Chiloscyllium</taxon>
    </lineage>
</organism>
<keyword evidence="2" id="KW-1185">Reference proteome</keyword>
<reference evidence="1 2" key="1">
    <citation type="journal article" date="2018" name="Nat. Ecol. Evol.">
        <title>Shark genomes provide insights into elasmobranch evolution and the origin of vertebrates.</title>
        <authorList>
            <person name="Hara Y"/>
            <person name="Yamaguchi K"/>
            <person name="Onimaru K"/>
            <person name="Kadota M"/>
            <person name="Koyanagi M"/>
            <person name="Keeley SD"/>
            <person name="Tatsumi K"/>
            <person name="Tanaka K"/>
            <person name="Motone F"/>
            <person name="Kageyama Y"/>
            <person name="Nozu R"/>
            <person name="Adachi N"/>
            <person name="Nishimura O"/>
            <person name="Nakagawa R"/>
            <person name="Tanegashima C"/>
            <person name="Kiyatake I"/>
            <person name="Matsumoto R"/>
            <person name="Murakumo K"/>
            <person name="Nishida K"/>
            <person name="Terakita A"/>
            <person name="Kuratani S"/>
            <person name="Sato K"/>
            <person name="Hyodo S Kuraku.S."/>
        </authorList>
    </citation>
    <scope>NUCLEOTIDE SEQUENCE [LARGE SCALE GENOMIC DNA]</scope>
</reference>
<accession>A0A401S6X0</accession>